<dbReference type="PROSITE" id="PS50886">
    <property type="entry name" value="TRBD"/>
    <property type="match status" value="1"/>
</dbReference>
<dbReference type="Proteomes" id="UP000001024">
    <property type="component" value="Chromosome"/>
</dbReference>
<dbReference type="FunFam" id="2.40.50.140:FF:000165">
    <property type="entry name" value="Chaperone CsaA"/>
    <property type="match status" value="1"/>
</dbReference>
<dbReference type="CDD" id="cd02798">
    <property type="entry name" value="tRNA_bind_CsaA"/>
    <property type="match status" value="1"/>
</dbReference>
<sequence>MIDFETGSDYGGRWMKTKDLIDYGTFSKVDMRVGKIVDVQDFPEARKPAYRIRIYFGEDIGYRNSSAQITNYTKEELIGMNIIAVVNFPPKQVANFISEVLVLGAITDKGVRLIQADSLSRPGDYIA</sequence>
<dbReference type="KEGG" id="tac:Ta1046"/>
<dbReference type="HOGENOM" id="CLU_065946_2_1_2"/>
<gene>
    <name evidence="5" type="ordered locus">Ta1046</name>
</gene>
<dbReference type="GO" id="GO:0000049">
    <property type="term" value="F:tRNA binding"/>
    <property type="evidence" value="ECO:0007669"/>
    <property type="project" value="UniProtKB-UniRule"/>
</dbReference>
<evidence type="ECO:0000313" key="6">
    <source>
        <dbReference type="Proteomes" id="UP000001024"/>
    </source>
</evidence>
<dbReference type="EnsemblBacteria" id="CAC12174">
    <property type="protein sequence ID" value="CAC12174"/>
    <property type="gene ID" value="CAC12174"/>
</dbReference>
<keyword evidence="2 3" id="KW-0694">RNA-binding</keyword>
<dbReference type="NCBIfam" id="NF007495">
    <property type="entry name" value="PRK10089.1-4"/>
    <property type="match status" value="1"/>
</dbReference>
<dbReference type="Gene3D" id="2.40.50.140">
    <property type="entry name" value="Nucleic acid-binding proteins"/>
    <property type="match status" value="1"/>
</dbReference>
<dbReference type="NCBIfam" id="NF007494">
    <property type="entry name" value="PRK10089.1-3"/>
    <property type="match status" value="1"/>
</dbReference>
<protein>
    <submittedName>
        <fullName evidence="5">Probable chaperone (CsaA)</fullName>
    </submittedName>
</protein>
<keyword evidence="1 3" id="KW-0820">tRNA-binding</keyword>
<dbReference type="PANTHER" id="PTHR11586">
    <property type="entry name" value="TRNA-AMINOACYLATION COFACTOR ARC1 FAMILY MEMBER"/>
    <property type="match status" value="1"/>
</dbReference>
<dbReference type="PaxDb" id="273075-Ta1046"/>
<dbReference type="STRING" id="273075.gene:9572266"/>
<name>Q9HJC4_THEAC</name>
<proteinExistence type="predicted"/>
<dbReference type="NCBIfam" id="TIGR02222">
    <property type="entry name" value="chap_CsaA"/>
    <property type="match status" value="1"/>
</dbReference>
<dbReference type="InterPro" id="IPR008231">
    <property type="entry name" value="CsaA"/>
</dbReference>
<evidence type="ECO:0000256" key="2">
    <source>
        <dbReference type="ARBA" id="ARBA00022884"/>
    </source>
</evidence>
<reference evidence="5 6" key="1">
    <citation type="journal article" date="2000" name="Nature">
        <title>The genome sequence of the thermoacidophilic scavenger Thermoplasma acidophilum.</title>
        <authorList>
            <person name="Ruepp A."/>
            <person name="Graml W."/>
            <person name="Santos-Martinez M.L."/>
            <person name="Koretke K.K."/>
            <person name="Volker C."/>
            <person name="Mewes H.W."/>
            <person name="Frishman D."/>
            <person name="Stocker S."/>
            <person name="Lupas A.N."/>
            <person name="Baumeister W."/>
        </authorList>
    </citation>
    <scope>NUCLEOTIDE SEQUENCE [LARGE SCALE GENOMIC DNA]</scope>
    <source>
        <strain evidence="6">ATCC 25905 / DSM 1728 / JCM 9062 / NBRC 15155 / AMRC-C165</strain>
    </source>
</reference>
<dbReference type="RefSeq" id="WP_010901457.1">
    <property type="nucleotide sequence ID" value="NC_002578.1"/>
</dbReference>
<dbReference type="InterPro" id="IPR051270">
    <property type="entry name" value="Tyrosine-tRNA_ligase_regulator"/>
</dbReference>
<dbReference type="EMBL" id="AL445066">
    <property type="protein sequence ID" value="CAC12174.1"/>
    <property type="molecule type" value="Genomic_DNA"/>
</dbReference>
<dbReference type="AlphaFoldDB" id="Q9HJC4"/>
<dbReference type="InterPro" id="IPR012340">
    <property type="entry name" value="NA-bd_OB-fold"/>
</dbReference>
<dbReference type="eggNOG" id="arCOG01136">
    <property type="taxonomic scope" value="Archaea"/>
</dbReference>
<dbReference type="PANTHER" id="PTHR11586:SF37">
    <property type="entry name" value="TRNA-BINDING DOMAIN-CONTAINING PROTEIN"/>
    <property type="match status" value="1"/>
</dbReference>
<dbReference type="InParanoid" id="Q9HJC4"/>
<dbReference type="InterPro" id="IPR002547">
    <property type="entry name" value="tRNA-bd_dom"/>
</dbReference>
<accession>Q9HJC4</accession>
<organism evidence="5 6">
    <name type="scientific">Thermoplasma acidophilum (strain ATCC 25905 / DSM 1728 / JCM 9062 / NBRC 15155 / AMRC-C165)</name>
    <dbReference type="NCBI Taxonomy" id="273075"/>
    <lineage>
        <taxon>Archaea</taxon>
        <taxon>Methanobacteriati</taxon>
        <taxon>Thermoplasmatota</taxon>
        <taxon>Thermoplasmata</taxon>
        <taxon>Thermoplasmatales</taxon>
        <taxon>Thermoplasmataceae</taxon>
        <taxon>Thermoplasma</taxon>
    </lineage>
</organism>
<dbReference type="Pfam" id="PF01588">
    <property type="entry name" value="tRNA_bind"/>
    <property type="match status" value="1"/>
</dbReference>
<evidence type="ECO:0000259" key="4">
    <source>
        <dbReference type="PROSITE" id="PS50886"/>
    </source>
</evidence>
<dbReference type="SUPFAM" id="SSF50249">
    <property type="entry name" value="Nucleic acid-binding proteins"/>
    <property type="match status" value="1"/>
</dbReference>
<evidence type="ECO:0000256" key="1">
    <source>
        <dbReference type="ARBA" id="ARBA00022555"/>
    </source>
</evidence>
<feature type="domain" description="TRNA-binding" evidence="4">
    <location>
        <begin position="25"/>
        <end position="127"/>
    </location>
</feature>
<evidence type="ECO:0000313" key="5">
    <source>
        <dbReference type="EMBL" id="CAC12174.1"/>
    </source>
</evidence>
<keyword evidence="6" id="KW-1185">Reference proteome</keyword>
<evidence type="ECO:0000256" key="3">
    <source>
        <dbReference type="PROSITE-ProRule" id="PRU00209"/>
    </source>
</evidence>